<keyword evidence="13" id="KW-1185">Reference proteome</keyword>
<evidence type="ECO:0000313" key="13">
    <source>
        <dbReference type="Proteomes" id="UP000250462"/>
    </source>
</evidence>
<evidence type="ECO:0000259" key="11">
    <source>
        <dbReference type="PROSITE" id="PS51094"/>
    </source>
</evidence>
<dbReference type="RefSeq" id="WP_112257346.1">
    <property type="nucleotide sequence ID" value="NZ_QMIG01000003.1"/>
</dbReference>
<evidence type="ECO:0000256" key="9">
    <source>
        <dbReference type="ARBA" id="ARBA00041175"/>
    </source>
</evidence>
<dbReference type="EMBL" id="QMIG01000003">
    <property type="protein sequence ID" value="RAW17527.1"/>
    <property type="molecule type" value="Genomic_DNA"/>
</dbReference>
<comment type="function">
    <text evidence="8">The phosphoenolpyruvate-dependent sugar phosphotransferase system (sugar PTS), a major carbohydrate active transport system, catalyzes the phosphorylation of incoming sugar substrates concomitantly with their translocation across the cell membrane. The enzyme II UlaABC PTS system is involved in ascorbate transport.</text>
</comment>
<dbReference type="PANTHER" id="PTHR36203">
    <property type="entry name" value="ASCORBATE-SPECIFIC PTS SYSTEM EIIA COMPONENT"/>
    <property type="match status" value="1"/>
</dbReference>
<evidence type="ECO:0000256" key="1">
    <source>
        <dbReference type="ARBA" id="ARBA00004496"/>
    </source>
</evidence>
<dbReference type="Proteomes" id="UP000250462">
    <property type="component" value="Unassembled WGS sequence"/>
</dbReference>
<dbReference type="GO" id="GO:0009401">
    <property type="term" value="P:phosphoenolpyruvate-dependent sugar phosphotransferase system"/>
    <property type="evidence" value="ECO:0007669"/>
    <property type="project" value="UniProtKB-KW"/>
</dbReference>
<dbReference type="SUPFAM" id="SSF55804">
    <property type="entry name" value="Phoshotransferase/anion transport protein"/>
    <property type="match status" value="1"/>
</dbReference>
<evidence type="ECO:0000256" key="2">
    <source>
        <dbReference type="ARBA" id="ARBA00022448"/>
    </source>
</evidence>
<comment type="subcellular location">
    <subcellularLocation>
        <location evidence="1">Cytoplasm</location>
    </subcellularLocation>
</comment>
<evidence type="ECO:0000256" key="6">
    <source>
        <dbReference type="ARBA" id="ARBA00022683"/>
    </source>
</evidence>
<dbReference type="Pfam" id="PF00359">
    <property type="entry name" value="PTS_EIIA_2"/>
    <property type="match status" value="1"/>
</dbReference>
<dbReference type="Gene3D" id="3.40.930.10">
    <property type="entry name" value="Mannitol-specific EII, Chain A"/>
    <property type="match status" value="1"/>
</dbReference>
<protein>
    <recommendedName>
        <fullName evidence="9">Ascorbate-specific PTS system EIIA component</fullName>
    </recommendedName>
    <alternativeName>
        <fullName evidence="10">Ascorbate-specific phosphotransferase enzyme IIA component</fullName>
    </alternativeName>
</protein>
<dbReference type="PANTHER" id="PTHR36203:SF1">
    <property type="entry name" value="ASCORBATE-SPECIFIC PTS SYSTEM EIIA COMPONENT"/>
    <property type="match status" value="1"/>
</dbReference>
<dbReference type="InterPro" id="IPR016152">
    <property type="entry name" value="PTrfase/Anion_transptr"/>
</dbReference>
<feature type="domain" description="PTS EIIA type-2" evidence="11">
    <location>
        <begin position="3"/>
        <end position="148"/>
    </location>
</feature>
<keyword evidence="12" id="KW-0762">Sugar transport</keyword>
<evidence type="ECO:0000256" key="10">
    <source>
        <dbReference type="ARBA" id="ARBA00042072"/>
    </source>
</evidence>
<dbReference type="GO" id="GO:0016301">
    <property type="term" value="F:kinase activity"/>
    <property type="evidence" value="ECO:0007669"/>
    <property type="project" value="UniProtKB-KW"/>
</dbReference>
<proteinExistence type="predicted"/>
<dbReference type="PROSITE" id="PS51094">
    <property type="entry name" value="PTS_EIIA_TYPE_2"/>
    <property type="match status" value="1"/>
</dbReference>
<gene>
    <name evidence="12" type="ORF">DPM12_05870</name>
</gene>
<evidence type="ECO:0000256" key="7">
    <source>
        <dbReference type="ARBA" id="ARBA00022777"/>
    </source>
</evidence>
<evidence type="ECO:0000313" key="12">
    <source>
        <dbReference type="EMBL" id="RAW17527.1"/>
    </source>
</evidence>
<keyword evidence="6" id="KW-0598">Phosphotransferase system</keyword>
<dbReference type="OrthoDB" id="1634238at2"/>
<evidence type="ECO:0000256" key="4">
    <source>
        <dbReference type="ARBA" id="ARBA00022553"/>
    </source>
</evidence>
<evidence type="ECO:0000256" key="8">
    <source>
        <dbReference type="ARBA" id="ARBA00037387"/>
    </source>
</evidence>
<evidence type="ECO:0000256" key="3">
    <source>
        <dbReference type="ARBA" id="ARBA00022490"/>
    </source>
</evidence>
<keyword evidence="5" id="KW-0808">Transferase</keyword>
<reference evidence="12 13" key="1">
    <citation type="submission" date="2018-06" db="EMBL/GenBank/DDBJ databases">
        <title>Phytoactinopolyspora halophila sp. nov., a novel halophilic actinomycete isolated from a saline soil in China.</title>
        <authorList>
            <person name="Tang S.-K."/>
        </authorList>
    </citation>
    <scope>NUCLEOTIDE SEQUENCE [LARGE SCALE GENOMIC DNA]</scope>
    <source>
        <strain evidence="12 13">YIM 96934</strain>
    </source>
</reference>
<dbReference type="InterPro" id="IPR051351">
    <property type="entry name" value="Ascorbate-PTS_EIIA_comp"/>
</dbReference>
<name>A0A329QZ81_9ACTN</name>
<evidence type="ECO:0000256" key="5">
    <source>
        <dbReference type="ARBA" id="ARBA00022679"/>
    </source>
</evidence>
<dbReference type="AlphaFoldDB" id="A0A329QZ81"/>
<organism evidence="12 13">
    <name type="scientific">Phytoactinopolyspora halophila</name>
    <dbReference type="NCBI Taxonomy" id="1981511"/>
    <lineage>
        <taxon>Bacteria</taxon>
        <taxon>Bacillati</taxon>
        <taxon>Actinomycetota</taxon>
        <taxon>Actinomycetes</taxon>
        <taxon>Jiangellales</taxon>
        <taxon>Jiangellaceae</taxon>
        <taxon>Phytoactinopolyspora</taxon>
    </lineage>
</organism>
<keyword evidence="4" id="KW-0597">Phosphoprotein</keyword>
<keyword evidence="7" id="KW-0418">Kinase</keyword>
<keyword evidence="2" id="KW-0813">Transport</keyword>
<keyword evidence="3" id="KW-0963">Cytoplasm</keyword>
<dbReference type="InterPro" id="IPR002178">
    <property type="entry name" value="PTS_EIIA_type-2_dom"/>
</dbReference>
<comment type="caution">
    <text evidence="12">The sequence shown here is derived from an EMBL/GenBank/DDBJ whole genome shotgun (WGS) entry which is preliminary data.</text>
</comment>
<sequence length="150" mass="15753">MSVNLADELTSIVTRATADDWRAAITLAGDGLVAGGVATEDYTREMIETVEEHGSYIVIAPGLALAHARPSPAVLKTGLSWVGLDTPVEFGHPTNDPVRLVIGLAATDHDGHIAIMAALAQALVDPVRRERLADAADADEVRALLADDSH</sequence>
<dbReference type="GO" id="GO:0005737">
    <property type="term" value="C:cytoplasm"/>
    <property type="evidence" value="ECO:0007669"/>
    <property type="project" value="UniProtKB-SubCell"/>
</dbReference>
<accession>A0A329QZ81</accession>